<evidence type="ECO:0000256" key="1">
    <source>
        <dbReference type="SAM" id="MobiDB-lite"/>
    </source>
</evidence>
<feature type="compositionally biased region" description="Basic and acidic residues" evidence="1">
    <location>
        <begin position="66"/>
        <end position="76"/>
    </location>
</feature>
<protein>
    <submittedName>
        <fullName evidence="2">Uncharacterized protein</fullName>
    </submittedName>
</protein>
<feature type="region of interest" description="Disordered" evidence="1">
    <location>
        <begin position="51"/>
        <end position="94"/>
    </location>
</feature>
<evidence type="ECO:0000313" key="3">
    <source>
        <dbReference type="Proteomes" id="UP000019335"/>
    </source>
</evidence>
<gene>
    <name evidence="2" type="ORF">Naga_102139g1</name>
</gene>
<accession>W7TIZ1</accession>
<sequence length="94" mass="10954">MLHREEEAYDEDALAWWGKLKGVFGETQEIGSTRCFLNKLKYNIFKKCLQRRRKRGDPRVKTRKDRGREGKREGGRKSIVCGLKSAHNLSGNKM</sequence>
<evidence type="ECO:0000313" key="2">
    <source>
        <dbReference type="EMBL" id="EWM20301.1"/>
    </source>
</evidence>
<dbReference type="EMBL" id="AZIL01003217">
    <property type="protein sequence ID" value="EWM20301.1"/>
    <property type="molecule type" value="Genomic_DNA"/>
</dbReference>
<reference evidence="2 3" key="1">
    <citation type="journal article" date="2014" name="Mol. Plant">
        <title>Chromosome Scale Genome Assembly and Transcriptome Profiling of Nannochloropsis gaditana in Nitrogen Depletion.</title>
        <authorList>
            <person name="Corteggiani Carpinelli E."/>
            <person name="Telatin A."/>
            <person name="Vitulo N."/>
            <person name="Forcato C."/>
            <person name="D'Angelo M."/>
            <person name="Schiavon R."/>
            <person name="Vezzi A."/>
            <person name="Giacometti G.M."/>
            <person name="Morosinotto T."/>
            <person name="Valle G."/>
        </authorList>
    </citation>
    <scope>NUCLEOTIDE SEQUENCE [LARGE SCALE GENOMIC DNA]</scope>
    <source>
        <strain evidence="2 3">B-31</strain>
    </source>
</reference>
<proteinExistence type="predicted"/>
<keyword evidence="3" id="KW-1185">Reference proteome</keyword>
<dbReference type="AlphaFoldDB" id="W7TIZ1"/>
<dbReference type="Proteomes" id="UP000019335">
    <property type="component" value="Unassembled WGS sequence"/>
</dbReference>
<name>W7TIZ1_9STRA</name>
<feature type="compositionally biased region" description="Basic residues" evidence="1">
    <location>
        <begin position="51"/>
        <end position="65"/>
    </location>
</feature>
<comment type="caution">
    <text evidence="2">The sequence shown here is derived from an EMBL/GenBank/DDBJ whole genome shotgun (WGS) entry which is preliminary data.</text>
</comment>
<organism evidence="2 3">
    <name type="scientific">Nannochloropsis gaditana</name>
    <dbReference type="NCBI Taxonomy" id="72520"/>
    <lineage>
        <taxon>Eukaryota</taxon>
        <taxon>Sar</taxon>
        <taxon>Stramenopiles</taxon>
        <taxon>Ochrophyta</taxon>
        <taxon>Eustigmatophyceae</taxon>
        <taxon>Eustigmatales</taxon>
        <taxon>Monodopsidaceae</taxon>
        <taxon>Nannochloropsis</taxon>
    </lineage>
</organism>